<dbReference type="Gene3D" id="2.60.40.10">
    <property type="entry name" value="Immunoglobulins"/>
    <property type="match status" value="1"/>
</dbReference>
<dbReference type="InterPro" id="IPR015943">
    <property type="entry name" value="WD40/YVTN_repeat-like_dom_sf"/>
</dbReference>
<keyword evidence="5" id="KW-0325">Glycoprotein</keyword>
<evidence type="ECO:0000256" key="2">
    <source>
        <dbReference type="ARBA" id="ARBA00009492"/>
    </source>
</evidence>
<feature type="domain" description="Ig-like" evidence="8">
    <location>
        <begin position="534"/>
        <end position="638"/>
    </location>
</feature>
<dbReference type="SUPFAM" id="SSF103575">
    <property type="entry name" value="Plexin repeat"/>
    <property type="match status" value="1"/>
</dbReference>
<reference evidence="10" key="2">
    <citation type="submission" date="2025-08" db="UniProtKB">
        <authorList>
            <consortium name="Ensembl"/>
        </authorList>
    </citation>
    <scope>IDENTIFICATION</scope>
    <source>
        <strain evidence="10">Hd-rR</strain>
    </source>
</reference>
<evidence type="ECO:0000256" key="7">
    <source>
        <dbReference type="SAM" id="SignalP"/>
    </source>
</evidence>
<dbReference type="GO" id="GO:0005886">
    <property type="term" value="C:plasma membrane"/>
    <property type="evidence" value="ECO:0000318"/>
    <property type="project" value="GO_Central"/>
</dbReference>
<evidence type="ECO:0000259" key="9">
    <source>
        <dbReference type="PROSITE" id="PS51004"/>
    </source>
</evidence>
<dbReference type="Proteomes" id="UP000001038">
    <property type="component" value="Chromosome 3"/>
</dbReference>
<gene>
    <name evidence="10" type="primary">LOC101164044</name>
</gene>
<dbReference type="GO" id="GO:0030215">
    <property type="term" value="F:semaphorin receptor binding"/>
    <property type="evidence" value="ECO:0000318"/>
    <property type="project" value="GO_Central"/>
</dbReference>
<comment type="caution">
    <text evidence="6">Lacks conserved residue(s) required for the propagation of feature annotation.</text>
</comment>
<dbReference type="GO" id="GO:0071526">
    <property type="term" value="P:semaphorin-plexin signaling pathway"/>
    <property type="evidence" value="ECO:0000318"/>
    <property type="project" value="GO_Central"/>
</dbReference>
<dbReference type="eggNOG" id="KOG3611">
    <property type="taxonomic scope" value="Eukaryota"/>
</dbReference>
<keyword evidence="11" id="KW-1185">Reference proteome</keyword>
<dbReference type="GO" id="GO:0030335">
    <property type="term" value="P:positive regulation of cell migration"/>
    <property type="evidence" value="ECO:0000318"/>
    <property type="project" value="GO_Central"/>
</dbReference>
<dbReference type="Pfam" id="PF01437">
    <property type="entry name" value="PSI"/>
    <property type="match status" value="1"/>
</dbReference>
<evidence type="ECO:0000256" key="4">
    <source>
        <dbReference type="ARBA" id="ARBA00023157"/>
    </source>
</evidence>
<dbReference type="Ensembl" id="ENSORLT00000018526.2">
    <property type="protein sequence ID" value="ENSORLP00000018525.2"/>
    <property type="gene ID" value="ENSORLG00000014777.2"/>
</dbReference>
<reference evidence="10 11" key="1">
    <citation type="journal article" date="2007" name="Nature">
        <title>The medaka draft genome and insights into vertebrate genome evolution.</title>
        <authorList>
            <person name="Kasahara M."/>
            <person name="Naruse K."/>
            <person name="Sasaki S."/>
            <person name="Nakatani Y."/>
            <person name="Qu W."/>
            <person name="Ahsan B."/>
            <person name="Yamada T."/>
            <person name="Nagayasu Y."/>
            <person name="Doi K."/>
            <person name="Kasai Y."/>
            <person name="Jindo T."/>
            <person name="Kobayashi D."/>
            <person name="Shimada A."/>
            <person name="Toyoda A."/>
            <person name="Kuroki Y."/>
            <person name="Fujiyama A."/>
            <person name="Sasaki T."/>
            <person name="Shimizu A."/>
            <person name="Asakawa S."/>
            <person name="Shimizu N."/>
            <person name="Hashimoto S."/>
            <person name="Yang J."/>
            <person name="Lee Y."/>
            <person name="Matsushima K."/>
            <person name="Sugano S."/>
            <person name="Sakaizumi M."/>
            <person name="Narita T."/>
            <person name="Ohishi K."/>
            <person name="Haga S."/>
            <person name="Ohta F."/>
            <person name="Nomoto H."/>
            <person name="Nogata K."/>
            <person name="Morishita T."/>
            <person name="Endo T."/>
            <person name="Shin-I T."/>
            <person name="Takeda H."/>
            <person name="Morishita S."/>
            <person name="Kohara Y."/>
        </authorList>
    </citation>
    <scope>NUCLEOTIDE SEQUENCE [LARGE SCALE GENOMIC DNA]</scope>
    <source>
        <strain evidence="10 11">Hd-rR</strain>
    </source>
</reference>
<dbReference type="InterPro" id="IPR001627">
    <property type="entry name" value="Semap_dom"/>
</dbReference>
<dbReference type="InterPro" id="IPR013783">
    <property type="entry name" value="Ig-like_fold"/>
</dbReference>
<comment type="subcellular location">
    <subcellularLocation>
        <location evidence="1">Membrane</location>
    </subcellularLocation>
</comment>
<feature type="signal peptide" evidence="7">
    <location>
        <begin position="1"/>
        <end position="18"/>
    </location>
</feature>
<dbReference type="InterPro" id="IPR036352">
    <property type="entry name" value="Semap_dom_sf"/>
</dbReference>
<name>H2MIP3_ORYLA</name>
<accession>H2MIP3</accession>
<dbReference type="InterPro" id="IPR027231">
    <property type="entry name" value="Semaphorin"/>
</dbReference>
<dbReference type="GO" id="GO:0038191">
    <property type="term" value="F:neuropilin binding"/>
    <property type="evidence" value="ECO:0000318"/>
    <property type="project" value="GO_Central"/>
</dbReference>
<dbReference type="GeneTree" id="ENSGT00940000158358"/>
<dbReference type="FunFam" id="2.60.40.10:FF:001170">
    <property type="entry name" value="Sema domain, immunoglobulin domain (Ig), short basic domain, secreted, (Semaphorin) 3F"/>
    <property type="match status" value="1"/>
</dbReference>
<keyword evidence="7" id="KW-0732">Signal</keyword>
<organism evidence="10 11">
    <name type="scientific">Oryzias latipes</name>
    <name type="common">Japanese rice fish</name>
    <name type="synonym">Japanese killifish</name>
    <dbReference type="NCBI Taxonomy" id="8090"/>
    <lineage>
        <taxon>Eukaryota</taxon>
        <taxon>Metazoa</taxon>
        <taxon>Chordata</taxon>
        <taxon>Craniata</taxon>
        <taxon>Vertebrata</taxon>
        <taxon>Euteleostomi</taxon>
        <taxon>Actinopterygii</taxon>
        <taxon>Neopterygii</taxon>
        <taxon>Teleostei</taxon>
        <taxon>Neoteleostei</taxon>
        <taxon>Acanthomorphata</taxon>
        <taxon>Ovalentaria</taxon>
        <taxon>Atherinomorphae</taxon>
        <taxon>Beloniformes</taxon>
        <taxon>Adrianichthyidae</taxon>
        <taxon>Oryziinae</taxon>
        <taxon>Oryzias</taxon>
    </lineage>
</organism>
<evidence type="ECO:0000256" key="3">
    <source>
        <dbReference type="ARBA" id="ARBA00023136"/>
    </source>
</evidence>
<dbReference type="InterPro" id="IPR016201">
    <property type="entry name" value="PSI"/>
</dbReference>
<dbReference type="SUPFAM" id="SSF48726">
    <property type="entry name" value="Immunoglobulin"/>
    <property type="match status" value="1"/>
</dbReference>
<dbReference type="PROSITE" id="PS51004">
    <property type="entry name" value="SEMA"/>
    <property type="match status" value="1"/>
</dbReference>
<dbReference type="InterPro" id="IPR002165">
    <property type="entry name" value="Plexin_repeat"/>
</dbReference>
<dbReference type="InterPro" id="IPR007110">
    <property type="entry name" value="Ig-like_dom"/>
</dbReference>
<dbReference type="Gene3D" id="2.130.10.10">
    <property type="entry name" value="YVTN repeat-like/Quinoprotein amine dehydrogenase"/>
    <property type="match status" value="1"/>
</dbReference>
<dbReference type="GO" id="GO:0005615">
    <property type="term" value="C:extracellular space"/>
    <property type="evidence" value="ECO:0000318"/>
    <property type="project" value="GO_Central"/>
</dbReference>
<evidence type="ECO:0000256" key="5">
    <source>
        <dbReference type="ARBA" id="ARBA00023180"/>
    </source>
</evidence>
<feature type="chain" id="PRO_5017346191" description="Sema domain-containing protein" evidence="7">
    <location>
        <begin position="19"/>
        <end position="665"/>
    </location>
</feature>
<dbReference type="GO" id="GO:0050919">
    <property type="term" value="P:negative chemotaxis"/>
    <property type="evidence" value="ECO:0000318"/>
    <property type="project" value="GO_Central"/>
</dbReference>
<sequence length="665" mass="75774">MLRLFCLYFSFFCAISLSETDSKSLPRMVFKGTENGSVFKRFPLQGHKKPVKIIADTQPGIITSVGQKHLTFFNFQSSEKTPPEQKVVWEECKDKGCEYNISVVQRNGRGSTFLCGSSRVETKCCEMDLTANPAEARCYPSERLQHITQCIKRFITKEGEHSLFVESGNHTSLYMTSSGNGENVGIHRFGSQRLAPQSHNKEQHFVGLMLSSREDSLQNRMYAFYKQRNQDADLYSDEWIPFVSQICLVKPEKIEKNTDFRRKDKTVVMTTDPNPGFDLWCFKADIGGQKNLLQNKWTSQMNARLFCGDPEKKLHFSELVHVATVDADRWEESKVYALFRNEWGVSAVCMYTVADIHEVFMKSSFKEPKSESKLNRPRECVLDSSKLDGEILNNIKELSEMEQWVKPVKNSLPLLVYRHHYTGIYVDASQHSGNSPYTVIFLSLANGGIHKVLQTENDTFLISEYRPFDNHTHIGGFFLHPPSKKLYVSSSKEVVEVDVVNCEHYGNSCEDCVLSRDPYCGWNNNRCTAETRDPQQKMISGNYKGCSRRSRSARLASEKEDISKVVLPSGSRYFLQCPVSSLHAEYTWVTPNSRKSCSPKEDQCLLLIKSMSSQYDGDYECRSEEMGYSKVVVQYQLRSTAPGRTVATGFVWVCVAAALMGSFSW</sequence>
<dbReference type="SMART" id="SM00630">
    <property type="entry name" value="Sema"/>
    <property type="match status" value="1"/>
</dbReference>
<reference evidence="10" key="3">
    <citation type="submission" date="2025-09" db="UniProtKB">
        <authorList>
            <consortium name="Ensembl"/>
        </authorList>
    </citation>
    <scope>IDENTIFICATION</scope>
    <source>
        <strain evidence="10">Hd-rR</strain>
    </source>
</reference>
<proteinExistence type="inferred from homology"/>
<evidence type="ECO:0000256" key="1">
    <source>
        <dbReference type="ARBA" id="ARBA00004370"/>
    </source>
</evidence>
<keyword evidence="3" id="KW-0472">Membrane</keyword>
<dbReference type="PANTHER" id="PTHR11036">
    <property type="entry name" value="SEMAPHORIN"/>
    <property type="match status" value="1"/>
</dbReference>
<dbReference type="SMART" id="SM00423">
    <property type="entry name" value="PSI"/>
    <property type="match status" value="1"/>
</dbReference>
<dbReference type="PANTHER" id="PTHR11036:SF144">
    <property type="entry name" value="SEMAPHORIN-7A-LIKE"/>
    <property type="match status" value="1"/>
</dbReference>
<evidence type="ECO:0008006" key="12">
    <source>
        <dbReference type="Google" id="ProtNLM"/>
    </source>
</evidence>
<dbReference type="HOGENOM" id="CLU_1478383_0_0_1"/>
<dbReference type="InterPro" id="IPR036179">
    <property type="entry name" value="Ig-like_dom_sf"/>
</dbReference>
<dbReference type="GO" id="GO:0007411">
    <property type="term" value="P:axon guidance"/>
    <property type="evidence" value="ECO:0000318"/>
    <property type="project" value="GO_Central"/>
</dbReference>
<dbReference type="Pfam" id="PF01403">
    <property type="entry name" value="Sema"/>
    <property type="match status" value="1"/>
</dbReference>
<dbReference type="GO" id="GO:0045499">
    <property type="term" value="F:chemorepellent activity"/>
    <property type="evidence" value="ECO:0000318"/>
    <property type="project" value="GO_Central"/>
</dbReference>
<evidence type="ECO:0000259" key="8">
    <source>
        <dbReference type="PROSITE" id="PS50835"/>
    </source>
</evidence>
<dbReference type="AlphaFoldDB" id="H2MIP3"/>
<comment type="similarity">
    <text evidence="2">Belongs to the semaphorin family.</text>
</comment>
<dbReference type="PROSITE" id="PS50835">
    <property type="entry name" value="IG_LIKE"/>
    <property type="match status" value="1"/>
</dbReference>
<dbReference type="Gene3D" id="3.30.1680.10">
    <property type="entry name" value="ligand-binding face of the semaphorins, domain 2"/>
    <property type="match status" value="1"/>
</dbReference>
<protein>
    <recommendedName>
        <fullName evidence="12">Sema domain-containing protein</fullName>
    </recommendedName>
</protein>
<dbReference type="SUPFAM" id="SSF101912">
    <property type="entry name" value="Sema domain"/>
    <property type="match status" value="1"/>
</dbReference>
<dbReference type="GO" id="GO:0001755">
    <property type="term" value="P:neural crest cell migration"/>
    <property type="evidence" value="ECO:0000318"/>
    <property type="project" value="GO_Central"/>
</dbReference>
<evidence type="ECO:0000313" key="11">
    <source>
        <dbReference type="Proteomes" id="UP000001038"/>
    </source>
</evidence>
<dbReference type="STRING" id="8090.ENSORLP00000018525"/>
<dbReference type="Bgee" id="ENSORLG00000014777">
    <property type="expression patterns" value="Expressed in mesonephros and 12 other cell types or tissues"/>
</dbReference>
<keyword evidence="4" id="KW-1015">Disulfide bond</keyword>
<feature type="domain" description="Sema" evidence="9">
    <location>
        <begin position="1"/>
        <end position="499"/>
    </location>
</feature>
<evidence type="ECO:0000313" key="10">
    <source>
        <dbReference type="Ensembl" id="ENSORLP00000018525.2"/>
    </source>
</evidence>
<evidence type="ECO:0000256" key="6">
    <source>
        <dbReference type="PROSITE-ProRule" id="PRU00352"/>
    </source>
</evidence>
<dbReference type="InParanoid" id="H2MIP3"/>